<proteinExistence type="predicted"/>
<evidence type="ECO:0000313" key="3">
    <source>
        <dbReference type="Proteomes" id="UP000560000"/>
    </source>
</evidence>
<dbReference type="Proteomes" id="UP000560000">
    <property type="component" value="Unassembled WGS sequence"/>
</dbReference>
<gene>
    <name evidence="2" type="ORF">HNQ86_001692</name>
</gene>
<sequence length="537" mass="57408">MSAFPRSMTARAVVSVALSLALGGAVHAAGATTEHASTQGAVHYDRLPSLRGLLPRPEDFSSGQAHPARRIPFLVQKGNLGDGALQTSAVLNALPAAGAGVEGIGEGFSGPQGAFTVHYAPPDTVGAVGATQYVQVVNDALAVFDKSSKAVVYGPVPTSTLWQGFGGGCEANNDGDSVVVYDQIAQRWVVSQFSVSTTPYLQCVAVSATSDATGAWYRYSFSYGSDFPDYPKMGVWPDAYYETFNMFGNTFQGAKLCAYDRSAMLNGQPATQQCFQLSASYGGVLPSDLDGSTLPPAGSPNYMMNFTSNALNLWRFHVDWSTPGNTTLSGPINIPVAGFSAGCSGGGTCIPQSGTRNKLDSLADRLMFRLAYRNFGDHESLVLNHTVLAGSGKGNPTQNNYTGIRWYEIRNPSGTPVVYQQSTYAPDSTYRWMGSIAMDKLGDMALGYSASSSNIHPAIRYTGREVGDPLDTMQTEQTILAGTGSQTGSLDRWGDYSAMTVDPVDDCTFWYTTEYLVNDGSFNWHTRIASFKFPSCQ</sequence>
<feature type="chain" id="PRO_5032872949" evidence="1">
    <location>
        <begin position="29"/>
        <end position="537"/>
    </location>
</feature>
<reference evidence="2 3" key="1">
    <citation type="submission" date="2020-08" db="EMBL/GenBank/DDBJ databases">
        <title>Genomic Encyclopedia of Type Strains, Phase IV (KMG-IV): sequencing the most valuable type-strain genomes for metagenomic binning, comparative biology and taxonomic classification.</title>
        <authorList>
            <person name="Goeker M."/>
        </authorList>
    </citation>
    <scope>NUCLEOTIDE SEQUENCE [LARGE SCALE GENOMIC DNA]</scope>
    <source>
        <strain evidence="2 3">DSM 107085</strain>
    </source>
</reference>
<comment type="caution">
    <text evidence="2">The sequence shown here is derived from an EMBL/GenBank/DDBJ whole genome shotgun (WGS) entry which is preliminary data.</text>
</comment>
<feature type="signal peptide" evidence="1">
    <location>
        <begin position="1"/>
        <end position="28"/>
    </location>
</feature>
<dbReference type="AlphaFoldDB" id="A0A841KK73"/>
<protein>
    <submittedName>
        <fullName evidence="2">Uncharacterized protein</fullName>
    </submittedName>
</protein>
<organism evidence="2 3">
    <name type="scientific">Oleiagrimonas soli</name>
    <dbReference type="NCBI Taxonomy" id="1543381"/>
    <lineage>
        <taxon>Bacteria</taxon>
        <taxon>Pseudomonadati</taxon>
        <taxon>Pseudomonadota</taxon>
        <taxon>Gammaproteobacteria</taxon>
        <taxon>Lysobacterales</taxon>
        <taxon>Rhodanobacteraceae</taxon>
        <taxon>Oleiagrimonas</taxon>
    </lineage>
</organism>
<keyword evidence="1" id="KW-0732">Signal</keyword>
<evidence type="ECO:0000256" key="1">
    <source>
        <dbReference type="SAM" id="SignalP"/>
    </source>
</evidence>
<dbReference type="RefSeq" id="WP_235205259.1">
    <property type="nucleotide sequence ID" value="NZ_JACHET010000001.1"/>
</dbReference>
<name>A0A841KK73_9GAMM</name>
<accession>A0A841KK73</accession>
<dbReference type="EMBL" id="JACHET010000001">
    <property type="protein sequence ID" value="MBB6184347.1"/>
    <property type="molecule type" value="Genomic_DNA"/>
</dbReference>
<evidence type="ECO:0000313" key="2">
    <source>
        <dbReference type="EMBL" id="MBB6184347.1"/>
    </source>
</evidence>